<protein>
    <submittedName>
        <fullName evidence="2">Uncharacterized protein</fullName>
    </submittedName>
</protein>
<accession>A0A0K1Q5L5</accession>
<evidence type="ECO:0000313" key="3">
    <source>
        <dbReference type="Proteomes" id="UP000064967"/>
    </source>
</evidence>
<dbReference type="EMBL" id="CP012333">
    <property type="protein sequence ID" value="AKV01014.1"/>
    <property type="molecule type" value="Genomic_DNA"/>
</dbReference>
<feature type="region of interest" description="Disordered" evidence="1">
    <location>
        <begin position="17"/>
        <end position="39"/>
    </location>
</feature>
<dbReference type="AlphaFoldDB" id="A0A0K1Q5L5"/>
<dbReference type="Proteomes" id="UP000064967">
    <property type="component" value="Chromosome"/>
</dbReference>
<evidence type="ECO:0000313" key="2">
    <source>
        <dbReference type="EMBL" id="AKV01014.1"/>
    </source>
</evidence>
<organism evidence="2 3">
    <name type="scientific">Labilithrix luteola</name>
    <dbReference type="NCBI Taxonomy" id="1391654"/>
    <lineage>
        <taxon>Bacteria</taxon>
        <taxon>Pseudomonadati</taxon>
        <taxon>Myxococcota</taxon>
        <taxon>Polyangia</taxon>
        <taxon>Polyangiales</taxon>
        <taxon>Labilitrichaceae</taxon>
        <taxon>Labilithrix</taxon>
    </lineage>
</organism>
<evidence type="ECO:0000256" key="1">
    <source>
        <dbReference type="SAM" id="MobiDB-lite"/>
    </source>
</evidence>
<feature type="compositionally biased region" description="Basic and acidic residues" evidence="1">
    <location>
        <begin position="25"/>
        <end position="39"/>
    </location>
</feature>
<proteinExistence type="predicted"/>
<sequence>MEALRLGGARLRHRSTFLSPPVRMGRSERDASRVDARAA</sequence>
<reference evidence="2 3" key="1">
    <citation type="submission" date="2015-08" db="EMBL/GenBank/DDBJ databases">
        <authorList>
            <person name="Babu N.S."/>
            <person name="Beckwith C.J."/>
            <person name="Beseler K.G."/>
            <person name="Brison A."/>
            <person name="Carone J.V."/>
            <person name="Caskin T.P."/>
            <person name="Diamond M."/>
            <person name="Durham M.E."/>
            <person name="Foxe J.M."/>
            <person name="Go M."/>
            <person name="Henderson B.A."/>
            <person name="Jones I.B."/>
            <person name="McGettigan J.A."/>
            <person name="Micheletti S.J."/>
            <person name="Nasrallah M.E."/>
            <person name="Ortiz D."/>
            <person name="Piller C.R."/>
            <person name="Privatt S.R."/>
            <person name="Schneider S.L."/>
            <person name="Sharp S."/>
            <person name="Smith T.C."/>
            <person name="Stanton J.D."/>
            <person name="Ullery H.E."/>
            <person name="Wilson R.J."/>
            <person name="Serrano M.G."/>
            <person name="Buck G."/>
            <person name="Lee V."/>
            <person name="Wang Y."/>
            <person name="Carvalho R."/>
            <person name="Voegtly L."/>
            <person name="Shi R."/>
            <person name="Duckworth R."/>
            <person name="Johnson A."/>
            <person name="Loviza R."/>
            <person name="Walstead R."/>
            <person name="Shah Z."/>
            <person name="Kiflezghi M."/>
            <person name="Wade K."/>
            <person name="Ball S.L."/>
            <person name="Bradley K.W."/>
            <person name="Asai D.J."/>
            <person name="Bowman C.A."/>
            <person name="Russell D.A."/>
            <person name="Pope W.H."/>
            <person name="Jacobs-Sera D."/>
            <person name="Hendrix R.W."/>
            <person name="Hatfull G.F."/>
        </authorList>
    </citation>
    <scope>NUCLEOTIDE SEQUENCE [LARGE SCALE GENOMIC DNA]</scope>
    <source>
        <strain evidence="2 3">DSM 27648</strain>
    </source>
</reference>
<gene>
    <name evidence="2" type="ORF">AKJ09_07677</name>
</gene>
<keyword evidence="3" id="KW-1185">Reference proteome</keyword>
<name>A0A0K1Q5L5_9BACT</name>
<dbReference type="KEGG" id="llu:AKJ09_07677"/>
<dbReference type="STRING" id="1391654.AKJ09_07677"/>